<dbReference type="EMBL" id="JAFLVR010000009">
    <property type="protein sequence ID" value="MBO0451516.1"/>
    <property type="molecule type" value="Genomic_DNA"/>
</dbReference>
<feature type="transmembrane region" description="Helical" evidence="2">
    <location>
        <begin position="6"/>
        <end position="27"/>
    </location>
</feature>
<keyword evidence="2" id="KW-1133">Transmembrane helix</keyword>
<sequence length="323" mass="36303">MNKKTIGWVILGLVVFGAVSFASYHIYQEKMIQSEKETKKVLNERLADLYEDQKSGYFKADISSAAFDDLATEVKNQRGESQTLEDIDHAKKNFELQEELNGLFESDVLNGLDLSAHPILKDPEQEKIKNLKDQLSESSAKDKDWGQDISMLLRIAETQSKDFTNAESDVTSLLNKGDSITLSDYLSGVKTLAVLPDGKYKQQLLDKLNPVKNQLANENDSFATQIQQSDASMAEAEKSYQERQAKALAERNKELSELKKDLAEKQETYDSYKEILDSIEDSKNDDSSRKKAESESRSRESDSSRSSSSSSSSSSQDHHIEDD</sequence>
<proteinExistence type="predicted"/>
<evidence type="ECO:0000256" key="2">
    <source>
        <dbReference type="SAM" id="Phobius"/>
    </source>
</evidence>
<dbReference type="RefSeq" id="WP_207107330.1">
    <property type="nucleotide sequence ID" value="NZ_JAFLVR010000009.1"/>
</dbReference>
<protein>
    <recommendedName>
        <fullName evidence="5">MapZ extracellular domain-containing protein</fullName>
    </recommendedName>
</protein>
<reference evidence="3 4" key="1">
    <citation type="submission" date="2021-03" db="EMBL/GenBank/DDBJ databases">
        <title>Enterococcal diversity collection.</title>
        <authorList>
            <person name="Gilmore M.S."/>
            <person name="Schwartzman J."/>
            <person name="Van Tyne D."/>
            <person name="Martin M."/>
            <person name="Earl A.M."/>
            <person name="Manson A.L."/>
            <person name="Straub T."/>
            <person name="Salamzade R."/>
            <person name="Saavedra J."/>
            <person name="Lebreton F."/>
            <person name="Prichula J."/>
            <person name="Schaufler K."/>
            <person name="Gaca A."/>
            <person name="Sgardioli B."/>
            <person name="Wagenaar J."/>
            <person name="Strong T."/>
        </authorList>
    </citation>
    <scope>NUCLEOTIDE SEQUENCE [LARGE SCALE GENOMIC DNA]</scope>
    <source>
        <strain evidence="3 4">MJM16</strain>
    </source>
</reference>
<evidence type="ECO:0008006" key="5">
    <source>
        <dbReference type="Google" id="ProtNLM"/>
    </source>
</evidence>
<dbReference type="Proteomes" id="UP000664495">
    <property type="component" value="Unassembled WGS sequence"/>
</dbReference>
<evidence type="ECO:0000313" key="4">
    <source>
        <dbReference type="Proteomes" id="UP000664495"/>
    </source>
</evidence>
<evidence type="ECO:0000256" key="1">
    <source>
        <dbReference type="SAM" id="MobiDB-lite"/>
    </source>
</evidence>
<name>A0ABS3HDJ4_9ENTE</name>
<evidence type="ECO:0000313" key="3">
    <source>
        <dbReference type="EMBL" id="MBO0451516.1"/>
    </source>
</evidence>
<feature type="region of interest" description="Disordered" evidence="1">
    <location>
        <begin position="277"/>
        <end position="323"/>
    </location>
</feature>
<keyword evidence="2" id="KW-0812">Transmembrane</keyword>
<keyword evidence="4" id="KW-1185">Reference proteome</keyword>
<comment type="caution">
    <text evidence="3">The sequence shown here is derived from an EMBL/GenBank/DDBJ whole genome shotgun (WGS) entry which is preliminary data.</text>
</comment>
<gene>
    <name evidence="3" type="ORF">JZO85_04495</name>
</gene>
<keyword evidence="2" id="KW-0472">Membrane</keyword>
<organism evidence="3 4">
    <name type="scientific">Candidatus Enterococcus murrayae</name>
    <dbReference type="NCBI Taxonomy" id="2815321"/>
    <lineage>
        <taxon>Bacteria</taxon>
        <taxon>Bacillati</taxon>
        <taxon>Bacillota</taxon>
        <taxon>Bacilli</taxon>
        <taxon>Lactobacillales</taxon>
        <taxon>Enterococcaceae</taxon>
        <taxon>Enterococcus</taxon>
    </lineage>
</organism>
<feature type="compositionally biased region" description="Basic and acidic residues" evidence="1">
    <location>
        <begin position="277"/>
        <end position="303"/>
    </location>
</feature>
<accession>A0ABS3HDJ4</accession>
<feature type="compositionally biased region" description="Low complexity" evidence="1">
    <location>
        <begin position="304"/>
        <end position="315"/>
    </location>
</feature>